<dbReference type="GeneID" id="77010246"/>
<dbReference type="STRING" id="44252.DJ90_4894"/>
<reference evidence="1 2" key="1">
    <citation type="submission" date="2014-04" db="EMBL/GenBank/DDBJ databases">
        <authorList>
            <person name="Bishop-Lilly K.A."/>
            <person name="Broomall S.M."/>
            <person name="Chain P.S."/>
            <person name="Chertkov O."/>
            <person name="Coyne S.R."/>
            <person name="Daligault H.E."/>
            <person name="Davenport K.W."/>
            <person name="Erkkila T."/>
            <person name="Frey K.G."/>
            <person name="Gibbons H.S."/>
            <person name="Gu W."/>
            <person name="Jaissle J."/>
            <person name="Johnson S.L."/>
            <person name="Koroleva G.I."/>
            <person name="Ladner J.T."/>
            <person name="Lo C.-C."/>
            <person name="Minogue T.D."/>
            <person name="Munk C."/>
            <person name="Palacios G.F."/>
            <person name="Redden C.L."/>
            <person name="Rosenzweig C.N."/>
            <person name="Scholz M.B."/>
            <person name="Teshima H."/>
            <person name="Xu Y."/>
        </authorList>
    </citation>
    <scope>NUCLEOTIDE SEQUENCE [LARGE SCALE GENOMIC DNA]</scope>
    <source>
        <strain evidence="1 2">8244</strain>
    </source>
</reference>
<gene>
    <name evidence="1" type="ORF">DJ90_4894</name>
</gene>
<dbReference type="EMBL" id="JMQA01000052">
    <property type="protein sequence ID" value="KFM93521.1"/>
    <property type="molecule type" value="Genomic_DNA"/>
</dbReference>
<sequence>MSSVMSREEALGLFLENHVLDRWQGDLETISETFIKNQDSIKAGFVGVMDAVCRNGAGFQDTGVKGEIQFIYLSILRTSVKEHRADYRIDLYDERWFFDPVECSLNWQADFIFAPLFHRMRELDQLKSGYARKVSSMDIERILQMEAARYHLVAIEFMRSMVPAVLDCEGCKLLAKKPNLCIFAGEYRDRSEIIYGQPEAGQAGIAEEP</sequence>
<dbReference type="OrthoDB" id="2064333at2"/>
<evidence type="ECO:0000313" key="1">
    <source>
        <dbReference type="EMBL" id="KFM93521.1"/>
    </source>
</evidence>
<dbReference type="PATRIC" id="fig|44252.3.peg.6077"/>
<dbReference type="AlphaFoldDB" id="A0A090Y5Q6"/>
<organism evidence="1 2">
    <name type="scientific">Paenibacillus macerans</name>
    <name type="common">Bacillus macerans</name>
    <dbReference type="NCBI Taxonomy" id="44252"/>
    <lineage>
        <taxon>Bacteria</taxon>
        <taxon>Bacillati</taxon>
        <taxon>Bacillota</taxon>
        <taxon>Bacilli</taxon>
        <taxon>Bacillales</taxon>
        <taxon>Paenibacillaceae</taxon>
        <taxon>Paenibacillus</taxon>
    </lineage>
</organism>
<evidence type="ECO:0000313" key="2">
    <source>
        <dbReference type="Proteomes" id="UP000029278"/>
    </source>
</evidence>
<dbReference type="Proteomes" id="UP000029278">
    <property type="component" value="Unassembled WGS sequence"/>
</dbReference>
<comment type="caution">
    <text evidence="1">The sequence shown here is derived from an EMBL/GenBank/DDBJ whole genome shotgun (WGS) entry which is preliminary data.</text>
</comment>
<protein>
    <submittedName>
        <fullName evidence="1">Putative pentapeptide repeat protein</fullName>
    </submittedName>
</protein>
<dbReference type="RefSeq" id="WP_036627124.1">
    <property type="nucleotide sequence ID" value="NZ_BGML01000020.1"/>
</dbReference>
<name>A0A090Y5Q6_PAEMA</name>
<keyword evidence="2" id="KW-1185">Reference proteome</keyword>
<proteinExistence type="predicted"/>
<accession>A0A090Y5Q6</accession>
<dbReference type="HOGENOM" id="CLU_1314408_0_0_9"/>